<dbReference type="PANTHER" id="PTHR45436">
    <property type="entry name" value="SENSOR HISTIDINE KINASE YKOH"/>
    <property type="match status" value="1"/>
</dbReference>
<feature type="domain" description="HAMP" evidence="14">
    <location>
        <begin position="209"/>
        <end position="264"/>
    </location>
</feature>
<dbReference type="InterPro" id="IPR050428">
    <property type="entry name" value="TCS_sensor_his_kinase"/>
</dbReference>
<evidence type="ECO:0000256" key="8">
    <source>
        <dbReference type="ARBA" id="ARBA00022777"/>
    </source>
</evidence>
<dbReference type="Pfam" id="PF00672">
    <property type="entry name" value="HAMP"/>
    <property type="match status" value="1"/>
</dbReference>
<keyword evidence="11 12" id="KW-0472">Membrane</keyword>
<keyword evidence="8 15" id="KW-0418">Kinase</keyword>
<feature type="transmembrane region" description="Helical" evidence="12">
    <location>
        <begin position="189"/>
        <end position="213"/>
    </location>
</feature>
<dbReference type="InterPro" id="IPR036097">
    <property type="entry name" value="HisK_dim/P_sf"/>
</dbReference>
<dbReference type="Pfam" id="PF00512">
    <property type="entry name" value="HisKA"/>
    <property type="match status" value="1"/>
</dbReference>
<evidence type="ECO:0000256" key="3">
    <source>
        <dbReference type="ARBA" id="ARBA00012438"/>
    </source>
</evidence>
<evidence type="ECO:0000256" key="10">
    <source>
        <dbReference type="ARBA" id="ARBA00023012"/>
    </source>
</evidence>
<comment type="catalytic activity">
    <reaction evidence="1">
        <text>ATP + protein L-histidine = ADP + protein N-phospho-L-histidine.</text>
        <dbReference type="EC" id="2.7.13.3"/>
    </reaction>
</comment>
<evidence type="ECO:0000256" key="7">
    <source>
        <dbReference type="ARBA" id="ARBA00022692"/>
    </source>
</evidence>
<dbReference type="InterPro" id="IPR003660">
    <property type="entry name" value="HAMP_dom"/>
</dbReference>
<reference evidence="15 16" key="1">
    <citation type="submission" date="2021-04" db="EMBL/GenBank/DDBJ databases">
        <title>The genome sequence of type strain Ideonella paludis KCTC 32238.</title>
        <authorList>
            <person name="Liu Y."/>
        </authorList>
    </citation>
    <scope>NUCLEOTIDE SEQUENCE [LARGE SCALE GENOMIC DNA]</scope>
    <source>
        <strain evidence="15 16">KCTC 32238</strain>
    </source>
</reference>
<dbReference type="SUPFAM" id="SSF47384">
    <property type="entry name" value="Homodimeric domain of signal transducing histidine kinase"/>
    <property type="match status" value="1"/>
</dbReference>
<evidence type="ECO:0000256" key="6">
    <source>
        <dbReference type="ARBA" id="ARBA00022679"/>
    </source>
</evidence>
<dbReference type="InterPro" id="IPR003661">
    <property type="entry name" value="HisK_dim/P_dom"/>
</dbReference>
<dbReference type="PRINTS" id="PR00344">
    <property type="entry name" value="BCTRLSENSOR"/>
</dbReference>
<comment type="subcellular location">
    <subcellularLocation>
        <location evidence="2">Cell membrane</location>
        <topology evidence="2">Multi-pass membrane protein</topology>
    </subcellularLocation>
</comment>
<keyword evidence="10" id="KW-0902">Two-component regulatory system</keyword>
<evidence type="ECO:0000256" key="5">
    <source>
        <dbReference type="ARBA" id="ARBA00022553"/>
    </source>
</evidence>
<accession>A0ABS5DSQ9</accession>
<dbReference type="InterPro" id="IPR004358">
    <property type="entry name" value="Sig_transdc_His_kin-like_C"/>
</dbReference>
<feature type="domain" description="Histidine kinase" evidence="13">
    <location>
        <begin position="271"/>
        <end position="483"/>
    </location>
</feature>
<dbReference type="InterPro" id="IPR036890">
    <property type="entry name" value="HATPase_C_sf"/>
</dbReference>
<dbReference type="SMART" id="SM00388">
    <property type="entry name" value="HisKA"/>
    <property type="match status" value="1"/>
</dbReference>
<comment type="caution">
    <text evidence="15">The sequence shown here is derived from an EMBL/GenBank/DDBJ whole genome shotgun (WGS) entry which is preliminary data.</text>
</comment>
<dbReference type="Pfam" id="PF14827">
    <property type="entry name" value="dCache_3"/>
    <property type="match status" value="1"/>
</dbReference>
<dbReference type="Gene3D" id="1.10.287.130">
    <property type="match status" value="1"/>
</dbReference>
<dbReference type="SUPFAM" id="SSF55874">
    <property type="entry name" value="ATPase domain of HSP90 chaperone/DNA topoisomerase II/histidine kinase"/>
    <property type="match status" value="1"/>
</dbReference>
<name>A0ABS5DSQ9_9BURK</name>
<dbReference type="Gene3D" id="6.10.340.10">
    <property type="match status" value="1"/>
</dbReference>
<keyword evidence="7 12" id="KW-0812">Transmembrane</keyword>
<evidence type="ECO:0000256" key="9">
    <source>
        <dbReference type="ARBA" id="ARBA00022989"/>
    </source>
</evidence>
<dbReference type="Gene3D" id="3.30.450.20">
    <property type="entry name" value="PAS domain"/>
    <property type="match status" value="1"/>
</dbReference>
<dbReference type="SMART" id="SM00387">
    <property type="entry name" value="HATPase_c"/>
    <property type="match status" value="1"/>
</dbReference>
<evidence type="ECO:0000256" key="11">
    <source>
        <dbReference type="ARBA" id="ARBA00023136"/>
    </source>
</evidence>
<evidence type="ECO:0000313" key="15">
    <source>
        <dbReference type="EMBL" id="MBQ0934179.1"/>
    </source>
</evidence>
<evidence type="ECO:0000313" key="16">
    <source>
        <dbReference type="Proteomes" id="UP000672097"/>
    </source>
</evidence>
<gene>
    <name evidence="15" type="primary">creC</name>
    <name evidence="15" type="ORF">KAK11_02485</name>
</gene>
<keyword evidence="9 12" id="KW-1133">Transmembrane helix</keyword>
<keyword evidence="5" id="KW-0597">Phosphoprotein</keyword>
<evidence type="ECO:0000256" key="1">
    <source>
        <dbReference type="ARBA" id="ARBA00000085"/>
    </source>
</evidence>
<dbReference type="NCBIfam" id="NF008312">
    <property type="entry name" value="PRK11100.1"/>
    <property type="match status" value="1"/>
</dbReference>
<dbReference type="Proteomes" id="UP000672097">
    <property type="component" value="Unassembled WGS sequence"/>
</dbReference>
<sequence length="483" mass="52585">MRIGLRLLGGFLLITGLAAFFVLRVFLAEVKPSVREVMEDILIDTANLLAETATPDLAALPPGGTLEGSAFAQQVQNYASRPIDAKIWGLNKRTLDFRVYVTDASGRVVFDSGPKPAVGEDYSRWRDVARTLRGEYGARATREVQTDDRTSVMFVAAPVQQDGRLLGVVTVGKPLATVAPFIDRAERKIFWAGVWLMGLSLLVGLGVTLWTVASVRRLRRYALAVGEPQGDLAAAPRPPELPGELGELAQAMDRMRQRLEGRDRLEHDVRALTHELKSPLTAIQGAAELLQDELPAADRQRFTAQIEGQVERLRELVDKLLALSKLETQRSPAHRDPIDLVALTEQLLAEHAALLSQSGLTVHWLARDHAPVRGDAESLALALSNALVNACQHGAQGQPRQLDLAVQREGREVCWSVRDHGPGVPDYALPQLGQRFFATVNPVDGRKGSGLGLAIVGQVVALHGGSWSVQNAEPGLRLSIRLP</sequence>
<dbReference type="SUPFAM" id="SSF103190">
    <property type="entry name" value="Sensory domain-like"/>
    <property type="match status" value="1"/>
</dbReference>
<keyword evidence="16" id="KW-1185">Reference proteome</keyword>
<dbReference type="CDD" id="cd00075">
    <property type="entry name" value="HATPase"/>
    <property type="match status" value="1"/>
</dbReference>
<dbReference type="CDD" id="cd06225">
    <property type="entry name" value="HAMP"/>
    <property type="match status" value="1"/>
</dbReference>
<dbReference type="Gene3D" id="3.30.565.10">
    <property type="entry name" value="Histidine kinase-like ATPase, C-terminal domain"/>
    <property type="match status" value="1"/>
</dbReference>
<dbReference type="PANTHER" id="PTHR45436:SF10">
    <property type="entry name" value="HISTIDINE KINASE"/>
    <property type="match status" value="1"/>
</dbReference>
<dbReference type="InterPro" id="IPR029151">
    <property type="entry name" value="Sensor-like_sf"/>
</dbReference>
<dbReference type="EMBL" id="JAGQDG010000001">
    <property type="protein sequence ID" value="MBQ0934179.1"/>
    <property type="molecule type" value="Genomic_DNA"/>
</dbReference>
<dbReference type="SMART" id="SM00304">
    <property type="entry name" value="HAMP"/>
    <property type="match status" value="1"/>
</dbReference>
<proteinExistence type="predicted"/>
<dbReference type="InterPro" id="IPR029150">
    <property type="entry name" value="dCache_3"/>
</dbReference>
<dbReference type="InterPro" id="IPR003594">
    <property type="entry name" value="HATPase_dom"/>
</dbReference>
<protein>
    <recommendedName>
        <fullName evidence="3">histidine kinase</fullName>
        <ecNumber evidence="3">2.7.13.3</ecNumber>
    </recommendedName>
</protein>
<keyword evidence="6 15" id="KW-0808">Transferase</keyword>
<dbReference type="EC" id="2.7.13.3" evidence="3"/>
<evidence type="ECO:0000259" key="14">
    <source>
        <dbReference type="PROSITE" id="PS50885"/>
    </source>
</evidence>
<dbReference type="PROSITE" id="PS50885">
    <property type="entry name" value="HAMP"/>
    <property type="match status" value="1"/>
</dbReference>
<dbReference type="PROSITE" id="PS50109">
    <property type="entry name" value="HIS_KIN"/>
    <property type="match status" value="1"/>
</dbReference>
<evidence type="ECO:0000256" key="12">
    <source>
        <dbReference type="SAM" id="Phobius"/>
    </source>
</evidence>
<dbReference type="RefSeq" id="WP_210805795.1">
    <property type="nucleotide sequence ID" value="NZ_JAGQDG010000001.1"/>
</dbReference>
<dbReference type="CDD" id="cd00082">
    <property type="entry name" value="HisKA"/>
    <property type="match status" value="1"/>
</dbReference>
<dbReference type="Pfam" id="PF02518">
    <property type="entry name" value="HATPase_c"/>
    <property type="match status" value="1"/>
</dbReference>
<dbReference type="InterPro" id="IPR005467">
    <property type="entry name" value="His_kinase_dom"/>
</dbReference>
<dbReference type="GO" id="GO:0004673">
    <property type="term" value="F:protein histidine kinase activity"/>
    <property type="evidence" value="ECO:0007669"/>
    <property type="project" value="UniProtKB-EC"/>
</dbReference>
<evidence type="ECO:0000259" key="13">
    <source>
        <dbReference type="PROSITE" id="PS50109"/>
    </source>
</evidence>
<keyword evidence="4" id="KW-1003">Cell membrane</keyword>
<evidence type="ECO:0000256" key="4">
    <source>
        <dbReference type="ARBA" id="ARBA00022475"/>
    </source>
</evidence>
<evidence type="ECO:0000256" key="2">
    <source>
        <dbReference type="ARBA" id="ARBA00004651"/>
    </source>
</evidence>
<organism evidence="15 16">
    <name type="scientific">Ideonella paludis</name>
    <dbReference type="NCBI Taxonomy" id="1233411"/>
    <lineage>
        <taxon>Bacteria</taxon>
        <taxon>Pseudomonadati</taxon>
        <taxon>Pseudomonadota</taxon>
        <taxon>Betaproteobacteria</taxon>
        <taxon>Burkholderiales</taxon>
        <taxon>Sphaerotilaceae</taxon>
        <taxon>Ideonella</taxon>
    </lineage>
</organism>